<name>A0A7D5M5C5_9ARCH</name>
<keyword evidence="2" id="KW-1185">Reference proteome</keyword>
<accession>A0A7D5M5C5</accession>
<dbReference type="OrthoDB" id="386462at2157"/>
<organism evidence="1 2">
    <name type="scientific">Nitrosopumilus ureiphilus</name>
    <dbReference type="NCBI Taxonomy" id="1470067"/>
    <lineage>
        <taxon>Archaea</taxon>
        <taxon>Nitrososphaerota</taxon>
        <taxon>Nitrososphaeria</taxon>
        <taxon>Nitrosopumilales</taxon>
        <taxon>Nitrosopumilaceae</taxon>
        <taxon>Nitrosopumilus</taxon>
    </lineage>
</organism>
<gene>
    <name evidence="1" type="ORF">C5F50_07500</name>
</gene>
<evidence type="ECO:0000313" key="2">
    <source>
        <dbReference type="Proteomes" id="UP000509478"/>
    </source>
</evidence>
<dbReference type="EMBL" id="CP026995">
    <property type="protein sequence ID" value="QLH06933.1"/>
    <property type="molecule type" value="Genomic_DNA"/>
</dbReference>
<protein>
    <submittedName>
        <fullName evidence="1">Uncharacterized protein</fullName>
    </submittedName>
</protein>
<dbReference type="KEGG" id="nue:C5F50_07500"/>
<dbReference type="AlphaFoldDB" id="A0A7D5M5C5"/>
<proteinExistence type="predicted"/>
<dbReference type="RefSeq" id="WP_179370794.1">
    <property type="nucleotide sequence ID" value="NZ_CP026995.1"/>
</dbReference>
<dbReference type="Proteomes" id="UP000509478">
    <property type="component" value="Chromosome"/>
</dbReference>
<dbReference type="GeneID" id="56067929"/>
<sequence>MTVEEETGVIVILDALGTKGIWNRVKDVKKYVESWEELTSSWKENYESPGENDDFQNKLIAFSDTIIIKNTGKNLSSVLTAAAHNVALVMLEAISQGIYLRGCMSVGQIFSSDKMIIGKAIDEAAEYHTMPNWAGISVSPSVYNMVKQMRKEKKLNGKYNETIFTDYDIPLKIGVEKGIAINYPSRLDLGWGKNVYKENFGVSKKHELVEIFENELNSITDLGASLKIRNTIEFLKYVSCK</sequence>
<evidence type="ECO:0000313" key="1">
    <source>
        <dbReference type="EMBL" id="QLH06933.1"/>
    </source>
</evidence>
<reference evidence="1 2" key="1">
    <citation type="submission" date="2018-02" db="EMBL/GenBank/DDBJ databases">
        <title>Complete genome of Nitrosopumilus ureaphilus PS0.</title>
        <authorList>
            <person name="Qin W."/>
            <person name="Zheng Y."/>
            <person name="Stahl D.A."/>
        </authorList>
    </citation>
    <scope>NUCLEOTIDE SEQUENCE [LARGE SCALE GENOMIC DNA]</scope>
    <source>
        <strain evidence="1 2">PS0</strain>
    </source>
</reference>